<proteinExistence type="predicted"/>
<organism evidence="1">
    <name type="scientific">Salmonella enterica subsp. enterica serovar Pensacola</name>
    <dbReference type="NCBI Taxonomy" id="34042"/>
    <lineage>
        <taxon>Bacteria</taxon>
        <taxon>Pseudomonadati</taxon>
        <taxon>Pseudomonadota</taxon>
        <taxon>Gammaproteobacteria</taxon>
        <taxon>Enterobacterales</taxon>
        <taxon>Enterobacteriaceae</taxon>
        <taxon>Salmonella</taxon>
    </lineage>
</organism>
<dbReference type="Proteomes" id="UP000839894">
    <property type="component" value="Unassembled WGS sequence"/>
</dbReference>
<dbReference type="AlphaFoldDB" id="A0A602Z943"/>
<evidence type="ECO:0000313" key="1">
    <source>
        <dbReference type="EMBL" id="ECT8498911.1"/>
    </source>
</evidence>
<reference evidence="1" key="1">
    <citation type="submission" date="2018-07" db="EMBL/GenBank/DDBJ databases">
        <authorList>
            <consortium name="PulseNet: The National Subtyping Network for Foodborne Disease Surveillance"/>
            <person name="Tarr C.L."/>
            <person name="Trees E."/>
            <person name="Katz L.S."/>
            <person name="Carleton-Romer H.A."/>
            <person name="Stroika S."/>
            <person name="Kucerova Z."/>
            <person name="Roache K.F."/>
            <person name="Sabol A.L."/>
            <person name="Besser J."/>
            <person name="Gerner-Smidt P."/>
        </authorList>
    </citation>
    <scope>NUCLEOTIDE SEQUENCE [LARGE SCALE GENOMIC DNA]</scope>
    <source>
        <strain evidence="1">PNUSAS006183</strain>
    </source>
</reference>
<sequence>MFVQVKDYFAVLFPLEQKSPFLKKHLKSDTVKLDIYCQGMNKSGVLLIRFYYSQKNSESALTPCYISLLPAFWNRVKVLRRLLKDAIDLV</sequence>
<protein>
    <submittedName>
        <fullName evidence="1">Uncharacterized protein</fullName>
    </submittedName>
</protein>
<gene>
    <name evidence="1" type="ORF">BWQ27_22760</name>
</gene>
<comment type="caution">
    <text evidence="1">The sequence shown here is derived from an EMBL/GenBank/DDBJ whole genome shotgun (WGS) entry which is preliminary data.</text>
</comment>
<dbReference type="EMBL" id="AAKOBS010000037">
    <property type="protein sequence ID" value="ECT8498911.1"/>
    <property type="molecule type" value="Genomic_DNA"/>
</dbReference>
<name>A0A602Z943_SALET</name>
<accession>A0A602Z943</accession>